<dbReference type="Proteomes" id="UP000637359">
    <property type="component" value="Unassembled WGS sequence"/>
</dbReference>
<name>A0A923L4V2_9BACI</name>
<evidence type="ECO:0000313" key="2">
    <source>
        <dbReference type="Proteomes" id="UP000637359"/>
    </source>
</evidence>
<dbReference type="EMBL" id="JACOOL010000004">
    <property type="protein sequence ID" value="MBC5636510.1"/>
    <property type="molecule type" value="Genomic_DNA"/>
</dbReference>
<comment type="caution">
    <text evidence="1">The sequence shown here is derived from an EMBL/GenBank/DDBJ whole genome shotgun (WGS) entry which is preliminary data.</text>
</comment>
<dbReference type="Pfam" id="PF22116">
    <property type="entry name" value="DUF6944"/>
    <property type="match status" value="1"/>
</dbReference>
<evidence type="ECO:0000313" key="1">
    <source>
        <dbReference type="EMBL" id="MBC5636510.1"/>
    </source>
</evidence>
<proteinExistence type="predicted"/>
<protein>
    <submittedName>
        <fullName evidence="1">Uncharacterized protein</fullName>
    </submittedName>
</protein>
<keyword evidence="2" id="KW-1185">Reference proteome</keyword>
<sequence length="143" mass="15204">MQATGNGLIVDTGEAFSIEQIGGAIESLGNITVVAAILFELDDKAEIELTIKGHLLQALGSLLPPFYLTGDDKAFDKDEMLLNLGSILQAIGSIMQAWAGFQALHAKDGEKIDSLGGWIQASGAVLQALVVSKNQFEFDREGK</sequence>
<organism evidence="1 2">
    <name type="scientific">Ornithinibacillus hominis</name>
    <dbReference type="NCBI Taxonomy" id="2763055"/>
    <lineage>
        <taxon>Bacteria</taxon>
        <taxon>Bacillati</taxon>
        <taxon>Bacillota</taxon>
        <taxon>Bacilli</taxon>
        <taxon>Bacillales</taxon>
        <taxon>Bacillaceae</taxon>
        <taxon>Ornithinibacillus</taxon>
    </lineage>
</organism>
<reference evidence="1" key="1">
    <citation type="submission" date="2020-08" db="EMBL/GenBank/DDBJ databases">
        <title>Genome public.</title>
        <authorList>
            <person name="Liu C."/>
            <person name="Sun Q."/>
        </authorList>
    </citation>
    <scope>NUCLEOTIDE SEQUENCE</scope>
    <source>
        <strain evidence="1">BX22</strain>
    </source>
</reference>
<gene>
    <name evidence="1" type="ORF">H8S33_06695</name>
</gene>
<dbReference type="AlphaFoldDB" id="A0A923L4V2"/>
<accession>A0A923L4V2</accession>
<dbReference type="InterPro" id="IPR054224">
    <property type="entry name" value="DUF6944"/>
</dbReference>